<proteinExistence type="predicted"/>
<keyword evidence="2" id="KW-1185">Reference proteome</keyword>
<accession>A0ACC3ZK82</accession>
<dbReference type="Proteomes" id="UP000805649">
    <property type="component" value="Unassembled WGS sequence"/>
</dbReference>
<organism evidence="1 2">
    <name type="scientific">Colletotrichum truncatum</name>
    <name type="common">Anthracnose fungus</name>
    <name type="synonym">Colletotrichum capsici</name>
    <dbReference type="NCBI Taxonomy" id="5467"/>
    <lineage>
        <taxon>Eukaryota</taxon>
        <taxon>Fungi</taxon>
        <taxon>Dikarya</taxon>
        <taxon>Ascomycota</taxon>
        <taxon>Pezizomycotina</taxon>
        <taxon>Sordariomycetes</taxon>
        <taxon>Hypocreomycetidae</taxon>
        <taxon>Glomerellales</taxon>
        <taxon>Glomerellaceae</taxon>
        <taxon>Colletotrichum</taxon>
        <taxon>Colletotrichum truncatum species complex</taxon>
    </lineage>
</organism>
<protein>
    <submittedName>
        <fullName evidence="1">IBR finger domain-containing protein</fullName>
    </submittedName>
</protein>
<evidence type="ECO:0000313" key="2">
    <source>
        <dbReference type="Proteomes" id="UP000805649"/>
    </source>
</evidence>
<name>A0ACC3ZK82_COLTU</name>
<sequence length="447" mass="50460">MFCQDVDDETFHLIIRLQLEDLESIKRADKGKHKEDDLLDSDFAVEAYKLELKAGEQLASDRCMCKSIAKANRQDGHIISSLVAQEKQAARDREAALRLSRGGLIHPGVATATPNGADMGGEPELDTDLIKRLNRLYVSANADEDDNDQPESSSWAASRNVNNGTAHLHQEKKTCNSCMEKYPSIQIAGCPCHHEYCGDCLRSLFEASLTDESLFPPRCCGQPIPVEDNRIFLTPKLVGEFRAKTIEFSTTNRTYCHQPTCSTFIPKGLIQGDIASCPRCLHKTCTICKGPEHQGEDCGNDTATQSLLQLAAENGWQRCFSCRRVVELDHGCNHMTCPCHAEFCYVCGLKWKTCTCPQWNEERLYARANAIANRNAGFQQFDAGRQARVVEREAQNLMQNHECTHMSWRSRSGSFTCEECHDTLPTFIYECRQCRIRACRRCRFNRL</sequence>
<dbReference type="EMBL" id="VUJX02000001">
    <property type="protein sequence ID" value="KAL0944541.1"/>
    <property type="molecule type" value="Genomic_DNA"/>
</dbReference>
<gene>
    <name evidence="1" type="ORF">CTRU02_202428</name>
</gene>
<evidence type="ECO:0000313" key="1">
    <source>
        <dbReference type="EMBL" id="KAL0944541.1"/>
    </source>
</evidence>
<comment type="caution">
    <text evidence="1">The sequence shown here is derived from an EMBL/GenBank/DDBJ whole genome shotgun (WGS) entry which is preliminary data.</text>
</comment>
<reference evidence="1 2" key="1">
    <citation type="journal article" date="2020" name="Phytopathology">
        <title>Genome Sequence Resources of Colletotrichum truncatum, C. plurivorum, C. musicola, and C. sojae: Four Species Pathogenic to Soybean (Glycine max).</title>
        <authorList>
            <person name="Rogerio F."/>
            <person name="Boufleur T.R."/>
            <person name="Ciampi-Guillardi M."/>
            <person name="Sukno S.A."/>
            <person name="Thon M.R."/>
            <person name="Massola Junior N.S."/>
            <person name="Baroncelli R."/>
        </authorList>
    </citation>
    <scope>NUCLEOTIDE SEQUENCE [LARGE SCALE GENOMIC DNA]</scope>
    <source>
        <strain evidence="1 2">CMES1059</strain>
    </source>
</reference>